<comment type="caution">
    <text evidence="8">The sequence shown here is derived from an EMBL/GenBank/DDBJ whole genome shotgun (WGS) entry which is preliminary data.</text>
</comment>
<dbReference type="GO" id="GO:0004765">
    <property type="term" value="F:shikimate kinase activity"/>
    <property type="evidence" value="ECO:0007669"/>
    <property type="project" value="UniProtKB-UniRule"/>
</dbReference>
<dbReference type="PRINTS" id="PR01100">
    <property type="entry name" value="SHIKIMTKNASE"/>
</dbReference>
<keyword evidence="7" id="KW-0479">Metal-binding</keyword>
<dbReference type="PANTHER" id="PTHR21087">
    <property type="entry name" value="SHIKIMATE KINASE"/>
    <property type="match status" value="1"/>
</dbReference>
<proteinExistence type="inferred from homology"/>
<keyword evidence="4 7" id="KW-0418">Kinase</keyword>
<dbReference type="CDD" id="cd00464">
    <property type="entry name" value="SK"/>
    <property type="match status" value="1"/>
</dbReference>
<feature type="binding site" evidence="7">
    <location>
        <begin position="11"/>
        <end position="16"/>
    </location>
    <ligand>
        <name>ATP</name>
        <dbReference type="ChEBI" id="CHEBI:30616"/>
    </ligand>
</feature>
<dbReference type="Pfam" id="PF01202">
    <property type="entry name" value="SKI"/>
    <property type="match status" value="1"/>
</dbReference>
<dbReference type="GO" id="GO:0005829">
    <property type="term" value="C:cytosol"/>
    <property type="evidence" value="ECO:0007669"/>
    <property type="project" value="TreeGrafter"/>
</dbReference>
<keyword evidence="2 7" id="KW-0808">Transferase</keyword>
<keyword evidence="6 7" id="KW-0057">Aromatic amino acid biosynthesis</keyword>
<comment type="catalytic activity">
    <reaction evidence="7">
        <text>shikimate + ATP = 3-phosphoshikimate + ADP + H(+)</text>
        <dbReference type="Rhea" id="RHEA:13121"/>
        <dbReference type="ChEBI" id="CHEBI:15378"/>
        <dbReference type="ChEBI" id="CHEBI:30616"/>
        <dbReference type="ChEBI" id="CHEBI:36208"/>
        <dbReference type="ChEBI" id="CHEBI:145989"/>
        <dbReference type="ChEBI" id="CHEBI:456216"/>
        <dbReference type="EC" id="2.7.1.71"/>
    </reaction>
</comment>
<comment type="subcellular location">
    <subcellularLocation>
        <location evidence="7">Cytoplasm</location>
    </subcellularLocation>
</comment>
<dbReference type="GO" id="GO:0005524">
    <property type="term" value="F:ATP binding"/>
    <property type="evidence" value="ECO:0007669"/>
    <property type="project" value="UniProtKB-UniRule"/>
</dbReference>
<feature type="binding site" evidence="7">
    <location>
        <position position="57"/>
    </location>
    <ligand>
        <name>substrate</name>
    </ligand>
</feature>
<dbReference type="GO" id="GO:0000287">
    <property type="term" value="F:magnesium ion binding"/>
    <property type="evidence" value="ECO:0007669"/>
    <property type="project" value="UniProtKB-UniRule"/>
</dbReference>
<comment type="cofactor">
    <cofactor evidence="7">
        <name>Mg(2+)</name>
        <dbReference type="ChEBI" id="CHEBI:18420"/>
    </cofactor>
    <text evidence="7">Binds 1 Mg(2+) ion per subunit.</text>
</comment>
<evidence type="ECO:0000256" key="5">
    <source>
        <dbReference type="ARBA" id="ARBA00022840"/>
    </source>
</evidence>
<comment type="subunit">
    <text evidence="7">Monomer.</text>
</comment>
<reference evidence="8 9" key="1">
    <citation type="submission" date="2018-06" db="EMBL/GenBank/DDBJ databases">
        <title>Noncontiguous genome sequence of Ruminococcaceae bacterium ASD2818.</title>
        <authorList>
            <person name="Chaplin A.V."/>
            <person name="Sokolova S.R."/>
            <person name="Kochetkova T.O."/>
            <person name="Goltsov A.Y."/>
            <person name="Trofimov D.Y."/>
            <person name="Efimov B.A."/>
        </authorList>
    </citation>
    <scope>NUCLEOTIDE SEQUENCE [LARGE SCALE GENOMIC DNA]</scope>
    <source>
        <strain evidence="8 9">ASD2818</strain>
    </source>
</reference>
<dbReference type="AlphaFoldDB" id="A0A328UDZ5"/>
<feature type="binding site" evidence="7">
    <location>
        <position position="33"/>
    </location>
    <ligand>
        <name>substrate</name>
    </ligand>
</feature>
<gene>
    <name evidence="7" type="primary">aroK</name>
    <name evidence="8" type="ORF">DPQ25_11870</name>
</gene>
<dbReference type="InterPro" id="IPR031322">
    <property type="entry name" value="Shikimate/glucono_kinase"/>
</dbReference>
<dbReference type="GO" id="GO:0009073">
    <property type="term" value="P:aromatic amino acid family biosynthetic process"/>
    <property type="evidence" value="ECO:0007669"/>
    <property type="project" value="UniProtKB-KW"/>
</dbReference>
<feature type="binding site" evidence="7">
    <location>
        <position position="79"/>
    </location>
    <ligand>
        <name>substrate</name>
    </ligand>
</feature>
<dbReference type="GO" id="GO:0009423">
    <property type="term" value="P:chorismate biosynthetic process"/>
    <property type="evidence" value="ECO:0007669"/>
    <property type="project" value="UniProtKB-UniRule"/>
</dbReference>
<protein>
    <recommendedName>
        <fullName evidence="7">Shikimate kinase</fullName>
        <shortName evidence="7">SK</shortName>
        <ecNumber evidence="7">2.7.1.71</ecNumber>
    </recommendedName>
</protein>
<dbReference type="EMBL" id="QLYR01000010">
    <property type="protein sequence ID" value="RAQ22653.1"/>
    <property type="molecule type" value="Genomic_DNA"/>
</dbReference>
<dbReference type="SUPFAM" id="SSF52540">
    <property type="entry name" value="P-loop containing nucleoside triphosphate hydrolases"/>
    <property type="match status" value="1"/>
</dbReference>
<keyword evidence="7" id="KW-0963">Cytoplasm</keyword>
<evidence type="ECO:0000256" key="3">
    <source>
        <dbReference type="ARBA" id="ARBA00022741"/>
    </source>
</evidence>
<comment type="caution">
    <text evidence="7">Lacks conserved residue(s) required for the propagation of feature annotation.</text>
</comment>
<evidence type="ECO:0000256" key="7">
    <source>
        <dbReference type="HAMAP-Rule" id="MF_00109"/>
    </source>
</evidence>
<comment type="function">
    <text evidence="7">Catalyzes the specific phosphorylation of the 3-hydroxyl group of shikimic acid using ATP as a cosubstrate.</text>
</comment>
<dbReference type="UniPathway" id="UPA00053">
    <property type="reaction ID" value="UER00088"/>
</dbReference>
<comment type="similarity">
    <text evidence="7">Belongs to the shikimate kinase family.</text>
</comment>
<keyword evidence="3 7" id="KW-0547">Nucleotide-binding</keyword>
<keyword evidence="7" id="KW-0460">Magnesium</keyword>
<keyword evidence="1 7" id="KW-0028">Amino-acid biosynthesis</keyword>
<dbReference type="HAMAP" id="MF_00109">
    <property type="entry name" value="Shikimate_kinase"/>
    <property type="match status" value="1"/>
</dbReference>
<keyword evidence="9" id="KW-1185">Reference proteome</keyword>
<dbReference type="RefSeq" id="WP_112333394.1">
    <property type="nucleotide sequence ID" value="NZ_JADPHD010000002.1"/>
</dbReference>
<dbReference type="InterPro" id="IPR027417">
    <property type="entry name" value="P-loop_NTPase"/>
</dbReference>
<evidence type="ECO:0000256" key="6">
    <source>
        <dbReference type="ARBA" id="ARBA00023141"/>
    </source>
</evidence>
<dbReference type="InterPro" id="IPR000623">
    <property type="entry name" value="Shikimate_kinase/TSH1"/>
</dbReference>
<evidence type="ECO:0000256" key="4">
    <source>
        <dbReference type="ARBA" id="ARBA00022777"/>
    </source>
</evidence>
<dbReference type="EC" id="2.7.1.71" evidence="7"/>
<organism evidence="8 9">
    <name type="scientific">Hydrogeniiclostridium mannosilyticum</name>
    <dbReference type="NCBI Taxonomy" id="2764322"/>
    <lineage>
        <taxon>Bacteria</taxon>
        <taxon>Bacillati</taxon>
        <taxon>Bacillota</taxon>
        <taxon>Clostridia</taxon>
        <taxon>Eubacteriales</taxon>
        <taxon>Acutalibacteraceae</taxon>
        <taxon>Hydrogeniiclostridium</taxon>
    </lineage>
</organism>
<feature type="binding site" evidence="7">
    <location>
        <position position="15"/>
    </location>
    <ligand>
        <name>Mg(2+)</name>
        <dbReference type="ChEBI" id="CHEBI:18420"/>
    </ligand>
</feature>
<keyword evidence="5 7" id="KW-0067">ATP-binding</keyword>
<dbReference type="Proteomes" id="UP000249377">
    <property type="component" value="Unassembled WGS sequence"/>
</dbReference>
<feature type="binding site" evidence="7">
    <location>
        <position position="136"/>
    </location>
    <ligand>
        <name>substrate</name>
    </ligand>
</feature>
<feature type="binding site" evidence="7">
    <location>
        <position position="117"/>
    </location>
    <ligand>
        <name>ATP</name>
        <dbReference type="ChEBI" id="CHEBI:30616"/>
    </ligand>
</feature>
<evidence type="ECO:0000313" key="8">
    <source>
        <dbReference type="EMBL" id="RAQ22653.1"/>
    </source>
</evidence>
<evidence type="ECO:0000313" key="9">
    <source>
        <dbReference type="Proteomes" id="UP000249377"/>
    </source>
</evidence>
<evidence type="ECO:0000256" key="2">
    <source>
        <dbReference type="ARBA" id="ARBA00022679"/>
    </source>
</evidence>
<dbReference type="GO" id="GO:0008652">
    <property type="term" value="P:amino acid biosynthetic process"/>
    <property type="evidence" value="ECO:0007669"/>
    <property type="project" value="UniProtKB-KW"/>
</dbReference>
<evidence type="ECO:0000256" key="1">
    <source>
        <dbReference type="ARBA" id="ARBA00022605"/>
    </source>
</evidence>
<sequence>MKNIVLCGFMGCGKSTVGRRLAQILKMDFIDMDQWIEKRQGRRISAIFAQEGEAFFRNLEREACRQLSGQQGLVLSTGGGTLLSAENAGVLRRTGTIFLLDAPLAAIRERLKNDKSRPLLQRPDRDEAILRLYTERLPLYREVADHIVNAAQPIGAVAGEIAAYCSDAKDCRRQAGS</sequence>
<name>A0A328UDZ5_9FIRM</name>
<dbReference type="PANTHER" id="PTHR21087:SF16">
    <property type="entry name" value="SHIKIMATE KINASE 1, CHLOROPLASTIC"/>
    <property type="match status" value="1"/>
</dbReference>
<accession>A0A328UDZ5</accession>
<comment type="pathway">
    <text evidence="7">Metabolic intermediate biosynthesis; chorismate biosynthesis; chorismate from D-erythrose 4-phosphate and phosphoenolpyruvate: step 5/7.</text>
</comment>
<dbReference type="Gene3D" id="3.40.50.300">
    <property type="entry name" value="P-loop containing nucleotide triphosphate hydrolases"/>
    <property type="match status" value="1"/>
</dbReference>